<comment type="caution">
    <text evidence="1">The sequence shown here is derived from an EMBL/GenBank/DDBJ whole genome shotgun (WGS) entry which is preliminary data.</text>
</comment>
<keyword evidence="2" id="KW-1185">Reference proteome</keyword>
<sequence length="123" mass="12282">MCIGRSTLGALGAPRHGEGAPSAAAPEPTRAAVYECDSNTVELVKPKKRIAFGRTEYPVALRYPTTPVAPPAGAGAAGRGAGVCGEGAFVVAGVRGCGTGRAGGARAAAQYFTASRTCSRFGI</sequence>
<evidence type="ECO:0000313" key="2">
    <source>
        <dbReference type="Proteomes" id="UP000299102"/>
    </source>
</evidence>
<dbReference type="EMBL" id="BGZK01004749">
    <property type="protein sequence ID" value="GBP10707.1"/>
    <property type="molecule type" value="Genomic_DNA"/>
</dbReference>
<organism evidence="1 2">
    <name type="scientific">Eumeta variegata</name>
    <name type="common">Bagworm moth</name>
    <name type="synonym">Eumeta japonica</name>
    <dbReference type="NCBI Taxonomy" id="151549"/>
    <lineage>
        <taxon>Eukaryota</taxon>
        <taxon>Metazoa</taxon>
        <taxon>Ecdysozoa</taxon>
        <taxon>Arthropoda</taxon>
        <taxon>Hexapoda</taxon>
        <taxon>Insecta</taxon>
        <taxon>Pterygota</taxon>
        <taxon>Neoptera</taxon>
        <taxon>Endopterygota</taxon>
        <taxon>Lepidoptera</taxon>
        <taxon>Glossata</taxon>
        <taxon>Ditrysia</taxon>
        <taxon>Tineoidea</taxon>
        <taxon>Psychidae</taxon>
        <taxon>Oiketicinae</taxon>
        <taxon>Eumeta</taxon>
    </lineage>
</organism>
<protein>
    <submittedName>
        <fullName evidence="1">Uncharacterized protein</fullName>
    </submittedName>
</protein>
<reference evidence="1 2" key="1">
    <citation type="journal article" date="2019" name="Commun. Biol.">
        <title>The bagworm genome reveals a unique fibroin gene that provides high tensile strength.</title>
        <authorList>
            <person name="Kono N."/>
            <person name="Nakamura H."/>
            <person name="Ohtoshi R."/>
            <person name="Tomita M."/>
            <person name="Numata K."/>
            <person name="Arakawa K."/>
        </authorList>
    </citation>
    <scope>NUCLEOTIDE SEQUENCE [LARGE SCALE GENOMIC DNA]</scope>
</reference>
<dbReference type="AlphaFoldDB" id="A0A4C1TBC2"/>
<accession>A0A4C1TBC2</accession>
<proteinExistence type="predicted"/>
<dbReference type="Proteomes" id="UP000299102">
    <property type="component" value="Unassembled WGS sequence"/>
</dbReference>
<gene>
    <name evidence="1" type="ORF">EVAR_67834_1</name>
</gene>
<evidence type="ECO:0000313" key="1">
    <source>
        <dbReference type="EMBL" id="GBP10707.1"/>
    </source>
</evidence>
<name>A0A4C1TBC2_EUMVA</name>